<protein>
    <submittedName>
        <fullName evidence="3">Peptidase M61</fullName>
    </submittedName>
</protein>
<dbReference type="SUPFAM" id="SSF50156">
    <property type="entry name" value="PDZ domain-like"/>
    <property type="match status" value="1"/>
</dbReference>
<dbReference type="InterPro" id="IPR024191">
    <property type="entry name" value="Peptidase_M61"/>
</dbReference>
<dbReference type="InterPro" id="IPR007963">
    <property type="entry name" value="Peptidase_M61_catalytic"/>
</dbReference>
<organism evidence="3 4">
    <name type="scientific">Croceibacterium xixiisoli</name>
    <dbReference type="NCBI Taxonomy" id="1476466"/>
    <lineage>
        <taxon>Bacteria</taxon>
        <taxon>Pseudomonadati</taxon>
        <taxon>Pseudomonadota</taxon>
        <taxon>Alphaproteobacteria</taxon>
        <taxon>Sphingomonadales</taxon>
        <taxon>Erythrobacteraceae</taxon>
        <taxon>Croceibacterium</taxon>
    </lineage>
</organism>
<dbReference type="Gene3D" id="2.30.42.10">
    <property type="match status" value="1"/>
</dbReference>
<dbReference type="AlphaFoldDB" id="A0A6I4U0K6"/>
<dbReference type="Gene3D" id="2.60.40.3650">
    <property type="match status" value="1"/>
</dbReference>
<evidence type="ECO:0000313" key="3">
    <source>
        <dbReference type="EMBL" id="MXP00184.1"/>
    </source>
</evidence>
<dbReference type="RefSeq" id="WP_161391911.1">
    <property type="nucleotide sequence ID" value="NZ_JBHSCP010000002.1"/>
</dbReference>
<dbReference type="PROSITE" id="PS50106">
    <property type="entry name" value="PDZ"/>
    <property type="match status" value="1"/>
</dbReference>
<feature type="chain" id="PRO_5026336545" evidence="1">
    <location>
        <begin position="26"/>
        <end position="664"/>
    </location>
</feature>
<dbReference type="Pfam" id="PF17899">
    <property type="entry name" value="Peptidase_M61_N"/>
    <property type="match status" value="1"/>
</dbReference>
<evidence type="ECO:0000313" key="4">
    <source>
        <dbReference type="Proteomes" id="UP000469430"/>
    </source>
</evidence>
<name>A0A6I4U0K6_9SPHN</name>
<dbReference type="Proteomes" id="UP000469430">
    <property type="component" value="Unassembled WGS sequence"/>
</dbReference>
<evidence type="ECO:0000259" key="2">
    <source>
        <dbReference type="PROSITE" id="PS50106"/>
    </source>
</evidence>
<gene>
    <name evidence="3" type="ORF">GRI97_14415</name>
</gene>
<dbReference type="InterPro" id="IPR027268">
    <property type="entry name" value="Peptidase_M4/M1_CTD_sf"/>
</dbReference>
<dbReference type="InterPro" id="IPR001478">
    <property type="entry name" value="PDZ"/>
</dbReference>
<dbReference type="PIRSF" id="PIRSF016493">
    <property type="entry name" value="Glycyl_aminpptds"/>
    <property type="match status" value="1"/>
</dbReference>
<evidence type="ECO:0000256" key="1">
    <source>
        <dbReference type="SAM" id="SignalP"/>
    </source>
</evidence>
<keyword evidence="4" id="KW-1185">Reference proteome</keyword>
<keyword evidence="1" id="KW-0732">Signal</keyword>
<feature type="domain" description="PDZ" evidence="2">
    <location>
        <begin position="532"/>
        <end position="615"/>
    </location>
</feature>
<sequence length="664" mass="73129">MTIPRLAAPLLAAPLLAGVFAPALSAHTGDTPHARSAPMAVPIAQTVPDAQDIPYPGTIRLEIDASDITRALYRVKQTVPVAPGTTSLILQLPSWLPGNHAPRGPMNLIADIRFEAGGKPIAWTRDPVEVNAFHLALPAGTREVVAHFIHTSPLQTNEGRITMTQEMLNLQWEKMSLYPAGHYVRQITFAPSVTFPKGWTAFAALDGESRNGDTVRWAPVDYETLVDSPVFAGKYARAWDLGHDVSLDVVADAPEQLELAPENLDSFRQLVSESMALFGARHFDRYELLLALTDRMGGIGLEHHRSSENSYEPKAFIDWANLAHDRNVTSHELVHSWNGKFRRPARLWAPDYRQPTQGNLLWMYEGQTQFWGWILAARSGLQPKETVLGAIANSAGLYATQPGRGWRSVEDTTHDPIINARRPVPYPTISRSEDYYNEGMMVWLEADQIIRAGTDGARGLDDFARAFFGTHDGDWGQVTYEFDDIVATLNGVYPHDWATFLTTKFQTPGQPAPLGGVERGGYRLVWKAEPNPYEAGRMRSGKYLNLLYSLGMSINASGEITTVMWDGPAFNAGLVDGVSIIAVNGTAYSDTVMKQAVTAATVSKEPIELMVKRGDRYLTVPIAYHDGLRYPWIEPVAEGEQPLDRLLAPRVAATTPATPATTGE</sequence>
<dbReference type="EMBL" id="WTYJ01000003">
    <property type="protein sequence ID" value="MXP00184.1"/>
    <property type="molecule type" value="Genomic_DNA"/>
</dbReference>
<feature type="signal peptide" evidence="1">
    <location>
        <begin position="1"/>
        <end position="25"/>
    </location>
</feature>
<dbReference type="SMART" id="SM00228">
    <property type="entry name" value="PDZ"/>
    <property type="match status" value="1"/>
</dbReference>
<comment type="caution">
    <text evidence="3">The sequence shown here is derived from an EMBL/GenBank/DDBJ whole genome shotgun (WGS) entry which is preliminary data.</text>
</comment>
<accession>A0A6I4U0K6</accession>
<dbReference type="Pfam" id="PF05299">
    <property type="entry name" value="Peptidase_M61"/>
    <property type="match status" value="1"/>
</dbReference>
<dbReference type="Gene3D" id="1.10.390.10">
    <property type="entry name" value="Neutral Protease Domain 2"/>
    <property type="match status" value="1"/>
</dbReference>
<reference evidence="3 4" key="1">
    <citation type="submission" date="2019-12" db="EMBL/GenBank/DDBJ databases">
        <title>Genomic-based taxomic classification of the family Erythrobacteraceae.</title>
        <authorList>
            <person name="Xu L."/>
        </authorList>
    </citation>
    <scope>NUCLEOTIDE SEQUENCE [LARGE SCALE GENOMIC DNA]</scope>
    <source>
        <strain evidence="3 4">S36</strain>
    </source>
</reference>
<proteinExistence type="predicted"/>
<dbReference type="InterPro" id="IPR036034">
    <property type="entry name" value="PDZ_sf"/>
</dbReference>
<dbReference type="OrthoDB" id="9778516at2"/>
<dbReference type="InterPro" id="IPR040756">
    <property type="entry name" value="Peptidase_M61_N"/>
</dbReference>